<name>A0AAN0K272_AMPQE</name>
<reference evidence="2" key="1">
    <citation type="journal article" date="2010" name="Nature">
        <title>The Amphimedon queenslandica genome and the evolution of animal complexity.</title>
        <authorList>
            <person name="Srivastava M."/>
            <person name="Simakov O."/>
            <person name="Chapman J."/>
            <person name="Fahey B."/>
            <person name="Gauthier M.E."/>
            <person name="Mitros T."/>
            <person name="Richards G.S."/>
            <person name="Conaco C."/>
            <person name="Dacre M."/>
            <person name="Hellsten U."/>
            <person name="Larroux C."/>
            <person name="Putnam N.H."/>
            <person name="Stanke M."/>
            <person name="Adamska M."/>
            <person name="Darling A."/>
            <person name="Degnan S.M."/>
            <person name="Oakley T.H."/>
            <person name="Plachetzki D.C."/>
            <person name="Zhai Y."/>
            <person name="Adamski M."/>
            <person name="Calcino A."/>
            <person name="Cummins S.F."/>
            <person name="Goodstein D.M."/>
            <person name="Harris C."/>
            <person name="Jackson D.J."/>
            <person name="Leys S.P."/>
            <person name="Shu S."/>
            <person name="Woodcroft B.J."/>
            <person name="Vervoort M."/>
            <person name="Kosik K.S."/>
            <person name="Manning G."/>
            <person name="Degnan B.M."/>
            <person name="Rokhsar D.S."/>
        </authorList>
    </citation>
    <scope>NUCLEOTIDE SEQUENCE [LARGE SCALE GENOMIC DNA]</scope>
</reference>
<organism evidence="1 2">
    <name type="scientific">Amphimedon queenslandica</name>
    <name type="common">Sponge</name>
    <dbReference type="NCBI Taxonomy" id="400682"/>
    <lineage>
        <taxon>Eukaryota</taxon>
        <taxon>Metazoa</taxon>
        <taxon>Porifera</taxon>
        <taxon>Demospongiae</taxon>
        <taxon>Heteroscleromorpha</taxon>
        <taxon>Haplosclerida</taxon>
        <taxon>Niphatidae</taxon>
        <taxon>Amphimedon</taxon>
    </lineage>
</organism>
<dbReference type="EnsemblMetazoa" id="XM_020007704.1">
    <property type="protein sequence ID" value="XP_019863263.1"/>
    <property type="gene ID" value="LOC109592173"/>
</dbReference>
<keyword evidence="2" id="KW-1185">Reference proteome</keyword>
<dbReference type="InterPro" id="IPR031248">
    <property type="entry name" value="RNF213"/>
</dbReference>
<dbReference type="PANTHER" id="PTHR22605:SF16">
    <property type="entry name" value="E3 UBIQUITIN-PROTEIN LIGASE RNF213"/>
    <property type="match status" value="1"/>
</dbReference>
<dbReference type="RefSeq" id="XP_019863263.1">
    <property type="nucleotide sequence ID" value="XM_020007704.1"/>
</dbReference>
<dbReference type="GO" id="GO:0016887">
    <property type="term" value="F:ATP hydrolysis activity"/>
    <property type="evidence" value="ECO:0007669"/>
    <property type="project" value="InterPro"/>
</dbReference>
<dbReference type="GO" id="GO:0004842">
    <property type="term" value="F:ubiquitin-protein transferase activity"/>
    <property type="evidence" value="ECO:0007669"/>
    <property type="project" value="InterPro"/>
</dbReference>
<dbReference type="KEGG" id="aqu:109592173"/>
<proteinExistence type="predicted"/>
<evidence type="ECO:0000313" key="1">
    <source>
        <dbReference type="EnsemblMetazoa" id="XP_019863263.1"/>
    </source>
</evidence>
<accession>A0AAN0K272</accession>
<evidence type="ECO:0000313" key="2">
    <source>
        <dbReference type="Proteomes" id="UP000007879"/>
    </source>
</evidence>
<sequence length="339" mass="39001">LIPQNRHLSAIDFYPGFPNLYVTSSAEILQTVLMIYSKDKEMPLPTQEEVLICNEKTTAEEVILLWRRAIFDPGHKRIFCLVHGEKLSYSTCEESLRELNRLKQGKKGYRLVLLCSNNEDSLHFITALHSYKRSNPDISGPILKEYLLHHLIKPKHTSIGTISSAIQASSVDPHCSYVRIVQSKNPGNGKSLYIQRLGERLMNSLNIEIPIIRIPIHGPDVPYNNILNKLSDLTQDDTKIIHFDIASTMLKKVESFLFYVLVLGYLKDLRGNTWRRQISQMYTIEVTLSDRQNHEATYNLLRLFPKALCLSPSNCRYINKSNACESTCRSTRSFYLWII</sequence>
<dbReference type="PANTHER" id="PTHR22605">
    <property type="entry name" value="RZ-TYPE DOMAIN-CONTAINING PROTEIN"/>
    <property type="match status" value="1"/>
</dbReference>
<dbReference type="Proteomes" id="UP000007879">
    <property type="component" value="Unassembled WGS sequence"/>
</dbReference>
<reference evidence="1" key="2">
    <citation type="submission" date="2024-06" db="UniProtKB">
        <authorList>
            <consortium name="EnsemblMetazoa"/>
        </authorList>
    </citation>
    <scope>IDENTIFICATION</scope>
</reference>
<dbReference type="AlphaFoldDB" id="A0AAN0K272"/>
<protein>
    <submittedName>
        <fullName evidence="1">Uncharacterized protein</fullName>
    </submittedName>
</protein>
<dbReference type="GeneID" id="109592173"/>